<dbReference type="SUPFAM" id="SSF57667">
    <property type="entry name" value="beta-beta-alpha zinc fingers"/>
    <property type="match status" value="2"/>
</dbReference>
<evidence type="ECO:0000256" key="1">
    <source>
        <dbReference type="ARBA" id="ARBA00004123"/>
    </source>
</evidence>
<evidence type="ECO:0000256" key="2">
    <source>
        <dbReference type="ARBA" id="ARBA00022723"/>
    </source>
</evidence>
<dbReference type="InterPro" id="IPR051868">
    <property type="entry name" value="ZN346_ZMAT4"/>
</dbReference>
<keyword evidence="2" id="KW-0479">Metal-binding</keyword>
<dbReference type="PANTHER" id="PTHR46144:SF6">
    <property type="entry name" value="C2H2-TYPE DOMAIN-CONTAINING PROTEIN"/>
    <property type="match status" value="1"/>
</dbReference>
<reference evidence="9" key="1">
    <citation type="submission" date="2022-06" db="EMBL/GenBank/DDBJ databases">
        <title>Uncovering the hologenomic basis of an extraordinary plant invasion.</title>
        <authorList>
            <person name="Bieker V.C."/>
            <person name="Martin M.D."/>
            <person name="Gilbert T."/>
            <person name="Hodgins K."/>
            <person name="Battlay P."/>
            <person name="Petersen B."/>
            <person name="Wilson J."/>
        </authorList>
    </citation>
    <scope>NUCLEOTIDE SEQUENCE</scope>
    <source>
        <strain evidence="9">AA19_3_7</strain>
        <tissue evidence="9">Leaf</tissue>
    </source>
</reference>
<accession>A0AAD5CIY8</accession>
<comment type="subcellular location">
    <subcellularLocation>
        <location evidence="1">Nucleus</location>
    </subcellularLocation>
</comment>
<dbReference type="GO" id="GO:0003676">
    <property type="term" value="F:nucleic acid binding"/>
    <property type="evidence" value="ECO:0007669"/>
    <property type="project" value="InterPro"/>
</dbReference>
<evidence type="ECO:0000313" key="10">
    <source>
        <dbReference type="Proteomes" id="UP001206925"/>
    </source>
</evidence>
<dbReference type="InterPro" id="IPR003604">
    <property type="entry name" value="Matrin/U1-like-C_Znf_C2H2"/>
</dbReference>
<dbReference type="Pfam" id="PF12874">
    <property type="entry name" value="zf-met"/>
    <property type="match status" value="2"/>
</dbReference>
<dbReference type="GO" id="GO:0005634">
    <property type="term" value="C:nucleus"/>
    <property type="evidence" value="ECO:0007669"/>
    <property type="project" value="UniProtKB-SubCell"/>
</dbReference>
<sequence>MQPMNSTFTDPYAHHQTSQYYSHILPTQNPNPYPIHHQPPFTTDPKPPGVDSYFHSYHPSDFTYSHSIPPPPPSISDLLTQAWAPQDSLHQYGNTLLYPAGATVSQDVSQQLLPAIPTHNTWTNPKPAVHSWKKIPKKTKIAQSAWCEICKIACNTGDVLYKHKLGKKHIKNVEKLMSAASGATTSTATSNPVIGPVEKPNKGITGTKKKAETPQDLEVKRIKVLQGGAAAAAVRTCTLCNVVCNSDTVFKFHLAGQKHASMLKQLQQAGVV</sequence>
<evidence type="ECO:0000256" key="3">
    <source>
        <dbReference type="ARBA" id="ARBA00022737"/>
    </source>
</evidence>
<dbReference type="EMBL" id="JAMZMK010008207">
    <property type="protein sequence ID" value="KAI7741411.1"/>
    <property type="molecule type" value="Genomic_DNA"/>
</dbReference>
<dbReference type="PANTHER" id="PTHR46144">
    <property type="entry name" value="ZINC FINGER PROTEIN 385B-LIKE"/>
    <property type="match status" value="1"/>
</dbReference>
<evidence type="ECO:0000259" key="8">
    <source>
        <dbReference type="SMART" id="SM00451"/>
    </source>
</evidence>
<protein>
    <recommendedName>
        <fullName evidence="8">U1-type domain-containing protein</fullName>
    </recommendedName>
</protein>
<keyword evidence="10" id="KW-1185">Reference proteome</keyword>
<dbReference type="Gene3D" id="3.30.160.60">
    <property type="entry name" value="Classic Zinc Finger"/>
    <property type="match status" value="2"/>
</dbReference>
<feature type="domain" description="U1-type" evidence="8">
    <location>
        <begin position="232"/>
        <end position="266"/>
    </location>
</feature>
<evidence type="ECO:0000313" key="9">
    <source>
        <dbReference type="EMBL" id="KAI7741411.1"/>
    </source>
</evidence>
<evidence type="ECO:0000256" key="7">
    <source>
        <dbReference type="SAM" id="MobiDB-lite"/>
    </source>
</evidence>
<dbReference type="AlphaFoldDB" id="A0AAD5CIY8"/>
<name>A0AAD5CIY8_AMBAR</name>
<dbReference type="InterPro" id="IPR013087">
    <property type="entry name" value="Znf_C2H2_type"/>
</dbReference>
<proteinExistence type="predicted"/>
<feature type="region of interest" description="Disordered" evidence="7">
    <location>
        <begin position="187"/>
        <end position="212"/>
    </location>
</feature>
<keyword evidence="3" id="KW-0677">Repeat</keyword>
<dbReference type="SMART" id="SM00451">
    <property type="entry name" value="ZnF_U1"/>
    <property type="match status" value="2"/>
</dbReference>
<organism evidence="9 10">
    <name type="scientific">Ambrosia artemisiifolia</name>
    <name type="common">Common ragweed</name>
    <dbReference type="NCBI Taxonomy" id="4212"/>
    <lineage>
        <taxon>Eukaryota</taxon>
        <taxon>Viridiplantae</taxon>
        <taxon>Streptophyta</taxon>
        <taxon>Embryophyta</taxon>
        <taxon>Tracheophyta</taxon>
        <taxon>Spermatophyta</taxon>
        <taxon>Magnoliopsida</taxon>
        <taxon>eudicotyledons</taxon>
        <taxon>Gunneridae</taxon>
        <taxon>Pentapetalae</taxon>
        <taxon>asterids</taxon>
        <taxon>campanulids</taxon>
        <taxon>Asterales</taxon>
        <taxon>Asteraceae</taxon>
        <taxon>Asteroideae</taxon>
        <taxon>Heliantheae alliance</taxon>
        <taxon>Heliantheae</taxon>
        <taxon>Ambrosia</taxon>
    </lineage>
</organism>
<feature type="domain" description="U1-type" evidence="8">
    <location>
        <begin position="142"/>
        <end position="176"/>
    </location>
</feature>
<keyword evidence="6" id="KW-0539">Nucleus</keyword>
<evidence type="ECO:0000256" key="6">
    <source>
        <dbReference type="ARBA" id="ARBA00023242"/>
    </source>
</evidence>
<keyword evidence="5" id="KW-0862">Zinc</keyword>
<keyword evidence="4" id="KW-0863">Zinc-finger</keyword>
<dbReference type="Proteomes" id="UP001206925">
    <property type="component" value="Unassembled WGS sequence"/>
</dbReference>
<evidence type="ECO:0000256" key="5">
    <source>
        <dbReference type="ARBA" id="ARBA00022833"/>
    </source>
</evidence>
<evidence type="ECO:0000256" key="4">
    <source>
        <dbReference type="ARBA" id="ARBA00022771"/>
    </source>
</evidence>
<comment type="caution">
    <text evidence="9">The sequence shown here is derived from an EMBL/GenBank/DDBJ whole genome shotgun (WGS) entry which is preliminary data.</text>
</comment>
<dbReference type="GO" id="GO:0008270">
    <property type="term" value="F:zinc ion binding"/>
    <property type="evidence" value="ECO:0007669"/>
    <property type="project" value="UniProtKB-KW"/>
</dbReference>
<gene>
    <name evidence="9" type="ORF">M8C21_000871</name>
</gene>
<feature type="region of interest" description="Disordered" evidence="7">
    <location>
        <begin position="23"/>
        <end position="46"/>
    </location>
</feature>
<dbReference type="InterPro" id="IPR036236">
    <property type="entry name" value="Znf_C2H2_sf"/>
</dbReference>